<name>A0A3S9YFF1_9ACTN</name>
<dbReference type="Proteomes" id="UP000275579">
    <property type="component" value="Chromosome"/>
</dbReference>
<evidence type="ECO:0000313" key="1">
    <source>
        <dbReference type="EMBL" id="AZS73779.1"/>
    </source>
</evidence>
<proteinExistence type="predicted"/>
<reference evidence="1 2" key="1">
    <citation type="submission" date="2018-04" db="EMBL/GenBank/DDBJ databases">
        <title>Complete genome sequences of Streptomyces lydicus strain WYEC and characterization of antagonistic properties of biological control agents.</title>
        <authorList>
            <person name="Mariita R.M."/>
            <person name="Sello J.K."/>
        </authorList>
    </citation>
    <scope>NUCLEOTIDE SEQUENCE [LARGE SCALE GENOMIC DNA]</scope>
    <source>
        <strain evidence="1 2">WYEC 108</strain>
    </source>
</reference>
<accession>A0A3S9YFF1</accession>
<sequence length="132" mass="14728">MTRRVRQTPATVATARGLGHQPWEVDDVTQNIARLVAPLLRLLLPARGRHRSLGCLPTVRCEDAPTLVLARVSGGRERLLRGEDAALIRPYALTPEERQKRRLEYGLRRVPLFATHGADADPRWMHGLEAAG</sequence>
<evidence type="ECO:0000313" key="2">
    <source>
        <dbReference type="Proteomes" id="UP000275579"/>
    </source>
</evidence>
<organism evidence="1 2">
    <name type="scientific">Streptomyces lydicus</name>
    <dbReference type="NCBI Taxonomy" id="47763"/>
    <lineage>
        <taxon>Bacteria</taxon>
        <taxon>Bacillati</taxon>
        <taxon>Actinomycetota</taxon>
        <taxon>Actinomycetes</taxon>
        <taxon>Kitasatosporales</taxon>
        <taxon>Streptomycetaceae</taxon>
        <taxon>Streptomyces</taxon>
    </lineage>
</organism>
<dbReference type="AlphaFoldDB" id="A0A3S9YFF1"/>
<dbReference type="EMBL" id="CP029042">
    <property type="protein sequence ID" value="AZS73779.1"/>
    <property type="molecule type" value="Genomic_DNA"/>
</dbReference>
<gene>
    <name evidence="1" type="ORF">DDE74_25030</name>
</gene>
<protein>
    <submittedName>
        <fullName evidence="1">Uncharacterized protein</fullName>
    </submittedName>
</protein>